<evidence type="ECO:0000259" key="2">
    <source>
        <dbReference type="Pfam" id="PF25372"/>
    </source>
</evidence>
<dbReference type="EMBL" id="QPKB01000006">
    <property type="protein sequence ID" value="RWR86687.1"/>
    <property type="molecule type" value="Genomic_DNA"/>
</dbReference>
<dbReference type="InterPro" id="IPR057207">
    <property type="entry name" value="FBXL15_LRR"/>
</dbReference>
<comment type="caution">
    <text evidence="3">The sequence shown here is derived from an EMBL/GenBank/DDBJ whole genome shotgun (WGS) entry which is preliminary data.</text>
</comment>
<proteinExistence type="predicted"/>
<accession>A0A3S3MN71</accession>
<dbReference type="Proteomes" id="UP000283530">
    <property type="component" value="Unassembled WGS sequence"/>
</dbReference>
<feature type="domain" description="F-box" evidence="1">
    <location>
        <begin position="57"/>
        <end position="87"/>
    </location>
</feature>
<dbReference type="Pfam" id="PF00646">
    <property type="entry name" value="F-box"/>
    <property type="match status" value="1"/>
</dbReference>
<dbReference type="InterPro" id="IPR036047">
    <property type="entry name" value="F-box-like_dom_sf"/>
</dbReference>
<dbReference type="PANTHER" id="PTHR13318:SF74">
    <property type="entry name" value="OS02G0658500 PROTEIN"/>
    <property type="match status" value="1"/>
</dbReference>
<dbReference type="InterPro" id="IPR006553">
    <property type="entry name" value="Leu-rich_rpt_Cys-con_subtyp"/>
</dbReference>
<dbReference type="InterPro" id="IPR032675">
    <property type="entry name" value="LRR_dom_sf"/>
</dbReference>
<evidence type="ECO:0000313" key="4">
    <source>
        <dbReference type="Proteomes" id="UP000283530"/>
    </source>
</evidence>
<dbReference type="Gene3D" id="3.80.10.10">
    <property type="entry name" value="Ribonuclease Inhibitor"/>
    <property type="match status" value="2"/>
</dbReference>
<dbReference type="STRING" id="337451.A0A3S3MN71"/>
<dbReference type="SUPFAM" id="SSF81383">
    <property type="entry name" value="F-box domain"/>
    <property type="match status" value="1"/>
</dbReference>
<name>A0A3S3MN71_9MAGN</name>
<evidence type="ECO:0000259" key="1">
    <source>
        <dbReference type="Pfam" id="PF00646"/>
    </source>
</evidence>
<keyword evidence="4" id="KW-1185">Reference proteome</keyword>
<dbReference type="PANTHER" id="PTHR13318">
    <property type="entry name" value="PARTNER OF PAIRED, ISOFORM B-RELATED"/>
    <property type="match status" value="1"/>
</dbReference>
<dbReference type="InterPro" id="IPR001810">
    <property type="entry name" value="F-box_dom"/>
</dbReference>
<reference evidence="3 4" key="1">
    <citation type="journal article" date="2019" name="Nat. Plants">
        <title>Stout camphor tree genome fills gaps in understanding of flowering plant genome evolution.</title>
        <authorList>
            <person name="Chaw S.M."/>
            <person name="Liu Y.C."/>
            <person name="Wu Y.W."/>
            <person name="Wang H.Y."/>
            <person name="Lin C.I."/>
            <person name="Wu C.S."/>
            <person name="Ke H.M."/>
            <person name="Chang L.Y."/>
            <person name="Hsu C.Y."/>
            <person name="Yang H.T."/>
            <person name="Sudianto E."/>
            <person name="Hsu M.H."/>
            <person name="Wu K.P."/>
            <person name="Wang L.N."/>
            <person name="Leebens-Mack J.H."/>
            <person name="Tsai I.J."/>
        </authorList>
    </citation>
    <scope>NUCLEOTIDE SEQUENCE [LARGE SCALE GENOMIC DNA]</scope>
    <source>
        <strain evidence="4">cv. Chaw 1501</strain>
        <tissue evidence="3">Young leaves</tissue>
    </source>
</reference>
<sequence>MTISTLTKTPSKTLKKTPFLCFQTKPHFLFLEQKVPPAAAAAVDFRDGFSAVDLTLLLPDSVILRIFSLLPSSHHHPTSLVCRRWLLLLGRLRHSLRLLLWPFLLSGRLSSRFPHLTHVDLLPASVHPHQSSGESSRSSGIFLTHHPFISIPIDPDSCPAYSFGHRLLPSHSIDAGLRALASGCPNLRKLTLVAGTESGLAALAGACPAIQELELHRCTDDALRAIAGYRNLQVLRAIGSVADSHNSAISDVGLIILAHGCRRLVKLELSGFGGSYDGVGAIGECCPALEELTVSDHRMGSGWIAALPLCASLKSLRLQRCKRIDLEPGPVEDLGTCPALESVQLKQCQLRVNQSLKALFTVCATAREITFQDCWGLDNDMFSTTSICRRVKFFSLEGCSLLTTEGLESVVLSWKELQGLRVVSCKNIRDSEVSPSLSSLFSILQGFKWQPDSRSVLVSSLAGTGMRSKGGRFFKRSGHLNMLLPNAEYPPLLH</sequence>
<dbReference type="GO" id="GO:0019005">
    <property type="term" value="C:SCF ubiquitin ligase complex"/>
    <property type="evidence" value="ECO:0007669"/>
    <property type="project" value="TreeGrafter"/>
</dbReference>
<evidence type="ECO:0000313" key="3">
    <source>
        <dbReference type="EMBL" id="RWR86687.1"/>
    </source>
</evidence>
<organism evidence="3 4">
    <name type="scientific">Cinnamomum micranthum f. kanehirae</name>
    <dbReference type="NCBI Taxonomy" id="337451"/>
    <lineage>
        <taxon>Eukaryota</taxon>
        <taxon>Viridiplantae</taxon>
        <taxon>Streptophyta</taxon>
        <taxon>Embryophyta</taxon>
        <taxon>Tracheophyta</taxon>
        <taxon>Spermatophyta</taxon>
        <taxon>Magnoliopsida</taxon>
        <taxon>Magnoliidae</taxon>
        <taxon>Laurales</taxon>
        <taxon>Lauraceae</taxon>
        <taxon>Cinnamomum</taxon>
    </lineage>
</organism>
<dbReference type="SUPFAM" id="SSF52047">
    <property type="entry name" value="RNI-like"/>
    <property type="match status" value="2"/>
</dbReference>
<dbReference type="Pfam" id="PF25372">
    <property type="entry name" value="DUF7885"/>
    <property type="match status" value="1"/>
</dbReference>
<dbReference type="OrthoDB" id="550575at2759"/>
<gene>
    <name evidence="3" type="ORF">CKAN_01559800</name>
</gene>
<feature type="domain" description="F-box/LRR-repeat protein 15-like leucin rich repeat" evidence="2">
    <location>
        <begin position="219"/>
        <end position="363"/>
    </location>
</feature>
<dbReference type="GO" id="GO:0031146">
    <property type="term" value="P:SCF-dependent proteasomal ubiquitin-dependent protein catabolic process"/>
    <property type="evidence" value="ECO:0007669"/>
    <property type="project" value="TreeGrafter"/>
</dbReference>
<dbReference type="AlphaFoldDB" id="A0A3S3MN71"/>
<dbReference type="Gene3D" id="1.20.1280.50">
    <property type="match status" value="1"/>
</dbReference>
<protein>
    <submittedName>
        <fullName evidence="3">Leucine-rich repeat</fullName>
    </submittedName>
</protein>
<dbReference type="SMART" id="SM00367">
    <property type="entry name" value="LRR_CC"/>
    <property type="match status" value="4"/>
</dbReference>